<protein>
    <submittedName>
        <fullName evidence="1">Uncharacterized protein</fullName>
    </submittedName>
</protein>
<gene>
    <name evidence="1" type="ORF">BDR25DRAFT_172015</name>
</gene>
<dbReference type="EMBL" id="MU003494">
    <property type="protein sequence ID" value="KAF2476425.1"/>
    <property type="molecule type" value="Genomic_DNA"/>
</dbReference>
<comment type="caution">
    <text evidence="1">The sequence shown here is derived from an EMBL/GenBank/DDBJ whole genome shotgun (WGS) entry which is preliminary data.</text>
</comment>
<keyword evidence="2" id="KW-1185">Reference proteome</keyword>
<proteinExistence type="predicted"/>
<evidence type="ECO:0000313" key="1">
    <source>
        <dbReference type="EMBL" id="KAF2476425.1"/>
    </source>
</evidence>
<accession>A0ACB6RCG8</accession>
<feature type="non-terminal residue" evidence="1">
    <location>
        <position position="336"/>
    </location>
</feature>
<sequence>MPSLHPILKKSYWVLAGVGGIWAAFMVLLMNPWFQRHALYMHKINSGFWYNVSNPESFGFAKGQVTPFNLRTPDGETLYCWHVLPIDVYLDHENEIVQKAAGLVDDLTTTVGYRLMKKDHKSRIVVNFHGNAGHIAEGYRTHTYRSLTSIPHTHILTCDYRGFGYSTVNNPPHLPTEPGLITDGITLIHHLLTTLQHPSSRTVLLGQSLGTAVTAASALFFTSPSSPSLPPTIIPPKPSLPPQSFAGIILISPFPSLTTLLQSYKVRGIIPILSPLRPYPRIANLVSSRILDHWPTLPRLQALLTASPASKTSVKISILHARNDQDISFKLGEAVF</sequence>
<evidence type="ECO:0000313" key="2">
    <source>
        <dbReference type="Proteomes" id="UP000799755"/>
    </source>
</evidence>
<reference evidence="1" key="1">
    <citation type="journal article" date="2020" name="Stud. Mycol.">
        <title>101 Dothideomycetes genomes: a test case for predicting lifestyles and emergence of pathogens.</title>
        <authorList>
            <person name="Haridas S."/>
            <person name="Albert R."/>
            <person name="Binder M."/>
            <person name="Bloem J."/>
            <person name="Labutti K."/>
            <person name="Salamov A."/>
            <person name="Andreopoulos B."/>
            <person name="Baker S."/>
            <person name="Barry K."/>
            <person name="Bills G."/>
            <person name="Bluhm B."/>
            <person name="Cannon C."/>
            <person name="Castanera R."/>
            <person name="Culley D."/>
            <person name="Daum C."/>
            <person name="Ezra D."/>
            <person name="Gonzalez J."/>
            <person name="Henrissat B."/>
            <person name="Kuo A."/>
            <person name="Liang C."/>
            <person name="Lipzen A."/>
            <person name="Lutzoni F."/>
            <person name="Magnuson J."/>
            <person name="Mondo S."/>
            <person name="Nolan M."/>
            <person name="Ohm R."/>
            <person name="Pangilinan J."/>
            <person name="Park H.-J."/>
            <person name="Ramirez L."/>
            <person name="Alfaro M."/>
            <person name="Sun H."/>
            <person name="Tritt A."/>
            <person name="Yoshinaga Y."/>
            <person name="Zwiers L.-H."/>
            <person name="Turgeon B."/>
            <person name="Goodwin S."/>
            <person name="Spatafora J."/>
            <person name="Crous P."/>
            <person name="Grigoriev I."/>
        </authorList>
    </citation>
    <scope>NUCLEOTIDE SEQUENCE</scope>
    <source>
        <strain evidence="1">ATCC 200398</strain>
    </source>
</reference>
<organism evidence="1 2">
    <name type="scientific">Lindgomyces ingoldianus</name>
    <dbReference type="NCBI Taxonomy" id="673940"/>
    <lineage>
        <taxon>Eukaryota</taxon>
        <taxon>Fungi</taxon>
        <taxon>Dikarya</taxon>
        <taxon>Ascomycota</taxon>
        <taxon>Pezizomycotina</taxon>
        <taxon>Dothideomycetes</taxon>
        <taxon>Pleosporomycetidae</taxon>
        <taxon>Pleosporales</taxon>
        <taxon>Lindgomycetaceae</taxon>
        <taxon>Lindgomyces</taxon>
    </lineage>
</organism>
<dbReference type="Proteomes" id="UP000799755">
    <property type="component" value="Unassembled WGS sequence"/>
</dbReference>
<name>A0ACB6RCG8_9PLEO</name>